<evidence type="ECO:0000313" key="3">
    <source>
        <dbReference type="Proteomes" id="UP000005270"/>
    </source>
</evidence>
<dbReference type="HOGENOM" id="CLU_159102_0_0_2"/>
<keyword evidence="1" id="KW-0812">Transmembrane</keyword>
<sequence>MKGQVQIIASIAAIGLLVAVASILYLNLLSGVSSYRVMEVGSNVYSVIGSKMTWSACELAYALKNSTGVSYVFVNVTVIDLQTGRTLSVDYCELRSSQSSSYYRVYTYMRETRDGLVYFYVVRVAP</sequence>
<dbReference type="Proteomes" id="UP000005270">
    <property type="component" value="Chromosome"/>
</dbReference>
<dbReference type="STRING" id="1184251.TCELL_1221"/>
<name>I3TFV6_THEC1</name>
<evidence type="ECO:0000313" key="2">
    <source>
        <dbReference type="EMBL" id="AFK51644.1"/>
    </source>
</evidence>
<dbReference type="KEGG" id="thg:TCELL_1221"/>
<dbReference type="OrthoDB" id="19234at2157"/>
<dbReference type="EMBL" id="CP003531">
    <property type="protein sequence ID" value="AFK51644.1"/>
    <property type="molecule type" value="Genomic_DNA"/>
</dbReference>
<feature type="transmembrane region" description="Helical" evidence="1">
    <location>
        <begin position="6"/>
        <end position="28"/>
    </location>
</feature>
<reference evidence="2 3" key="1">
    <citation type="journal article" date="2012" name="J. Bacteriol.">
        <title>Complete genome sequence of the hyperthermophilic cellulolytic Crenarchaeon 'Thermogladius cellulolyticus' 1633.</title>
        <authorList>
            <person name="Mardanov A.V."/>
            <person name="Kochetkova T.V."/>
            <person name="Beletsky A.V."/>
            <person name="Bonch-Osmolovskaya E.A."/>
            <person name="Ravin N.V."/>
            <person name="Skryabin K.G."/>
        </authorList>
    </citation>
    <scope>NUCLEOTIDE SEQUENCE [LARGE SCALE GENOMIC DNA]</scope>
    <source>
        <strain evidence="3">DSM 22663 / VKM B-2946 / 1633</strain>
    </source>
</reference>
<accession>I3TFV6</accession>
<protein>
    <submittedName>
        <fullName evidence="2">Uncharacterized protein</fullName>
    </submittedName>
</protein>
<dbReference type="InParanoid" id="I3TFV6"/>
<keyword evidence="3" id="KW-1185">Reference proteome</keyword>
<dbReference type="AlphaFoldDB" id="I3TFV6"/>
<dbReference type="RefSeq" id="WP_014737894.1">
    <property type="nucleotide sequence ID" value="NC_017954.1"/>
</dbReference>
<gene>
    <name evidence="2" type="ordered locus">TCELL_1221</name>
</gene>
<organism evidence="2 3">
    <name type="scientific">Thermogladius calderae (strain DSM 22663 / VKM B-2946 / 1633)</name>
    <dbReference type="NCBI Taxonomy" id="1184251"/>
    <lineage>
        <taxon>Archaea</taxon>
        <taxon>Thermoproteota</taxon>
        <taxon>Thermoprotei</taxon>
        <taxon>Desulfurococcales</taxon>
        <taxon>Desulfurococcaceae</taxon>
        <taxon>Thermogladius</taxon>
    </lineage>
</organism>
<dbReference type="GeneID" id="25397204"/>
<dbReference type="eggNOG" id="arCOG10426">
    <property type="taxonomic scope" value="Archaea"/>
</dbReference>
<keyword evidence="1" id="KW-1133">Transmembrane helix</keyword>
<proteinExistence type="predicted"/>
<keyword evidence="1" id="KW-0472">Membrane</keyword>
<evidence type="ECO:0000256" key="1">
    <source>
        <dbReference type="SAM" id="Phobius"/>
    </source>
</evidence>